<evidence type="ECO:0000313" key="3">
    <source>
        <dbReference type="Proteomes" id="UP000005707"/>
    </source>
</evidence>
<feature type="domain" description="Mor transcription activator" evidence="1">
    <location>
        <begin position="7"/>
        <end position="90"/>
    </location>
</feature>
<dbReference type="NCBIfam" id="NF040785">
    <property type="entry name" value="CD3324_fam"/>
    <property type="match status" value="1"/>
</dbReference>
<dbReference type="Proteomes" id="UP000005707">
    <property type="component" value="Unassembled WGS sequence"/>
</dbReference>
<reference evidence="2 3" key="2">
    <citation type="journal article" date="2013" name="PLoS ONE">
        <title>INDIGO - INtegrated Data Warehouse of MIcrobial GenOmes with Examples from the Red Sea Extremophiles.</title>
        <authorList>
            <person name="Alam I."/>
            <person name="Antunes A."/>
            <person name="Kamau A.A."/>
            <person name="Ba Alawi W."/>
            <person name="Kalkatawi M."/>
            <person name="Stingl U."/>
            <person name="Bajic V.B."/>
        </authorList>
    </citation>
    <scope>NUCLEOTIDE SEQUENCE [LARGE SCALE GENOMIC DNA]</scope>
    <source>
        <strain evidence="2 3">SSD-17B</strain>
    </source>
</reference>
<comment type="caution">
    <text evidence="2">The sequence shown here is derived from an EMBL/GenBank/DDBJ whole genome shotgun (WGS) entry which is preliminary data.</text>
</comment>
<dbReference type="EMBL" id="AFNU02000008">
    <property type="protein sequence ID" value="ERJ11751.1"/>
    <property type="molecule type" value="Genomic_DNA"/>
</dbReference>
<dbReference type="PANTHER" id="PTHR37812:SF1">
    <property type="entry name" value="MU-LIKE PROPHAGE FLUMU PROTEIN C"/>
    <property type="match status" value="1"/>
</dbReference>
<dbReference type="OrthoDB" id="9800398at2"/>
<reference evidence="2 3" key="1">
    <citation type="journal article" date="2011" name="J. Bacteriol.">
        <title>Genome sequence of Haloplasma contractile, an unusual contractile bacterium from a deep-sea anoxic brine lake.</title>
        <authorList>
            <person name="Antunes A."/>
            <person name="Alam I."/>
            <person name="El Dorry H."/>
            <person name="Siam R."/>
            <person name="Robertson A."/>
            <person name="Bajic V.B."/>
            <person name="Stingl U."/>
        </authorList>
    </citation>
    <scope>NUCLEOTIDE SEQUENCE [LARGE SCALE GENOMIC DNA]</scope>
    <source>
        <strain evidence="2 3">SSD-17B</strain>
    </source>
</reference>
<gene>
    <name evidence="2" type="ORF">HLPCO_002234</name>
</gene>
<dbReference type="InterPro" id="IPR049739">
    <property type="entry name" value="YraL-like"/>
</dbReference>
<dbReference type="Pfam" id="PF08765">
    <property type="entry name" value="Mor"/>
    <property type="match status" value="1"/>
</dbReference>
<sequence length="91" mass="10432">MSYKNGAELLPPSLLKEIQKYIAGELVYVPKPNKKRAAWGELSGSRREIQNRNKEIYSLYMNGKTVSELALDYCLSEDSIKKIVQKQRKLA</sequence>
<evidence type="ECO:0000259" key="1">
    <source>
        <dbReference type="Pfam" id="PF08765"/>
    </source>
</evidence>
<proteinExistence type="predicted"/>
<dbReference type="InterPro" id="IPR009057">
    <property type="entry name" value="Homeodomain-like_sf"/>
</dbReference>
<dbReference type="SUPFAM" id="SSF46689">
    <property type="entry name" value="Homeodomain-like"/>
    <property type="match status" value="1"/>
</dbReference>
<organism evidence="2 3">
    <name type="scientific">Haloplasma contractile SSD-17B</name>
    <dbReference type="NCBI Taxonomy" id="1033810"/>
    <lineage>
        <taxon>Bacteria</taxon>
        <taxon>Bacillati</taxon>
        <taxon>Mycoplasmatota</taxon>
        <taxon>Mollicutes</taxon>
        <taxon>Haloplasmatales</taxon>
        <taxon>Haloplasmataceae</taxon>
        <taxon>Haloplasma</taxon>
    </lineage>
</organism>
<dbReference type="Gene3D" id="1.10.10.60">
    <property type="entry name" value="Homeodomain-like"/>
    <property type="match status" value="1"/>
</dbReference>
<dbReference type="AlphaFoldDB" id="F7PU70"/>
<protein>
    <submittedName>
        <fullName evidence="2">Helix-turn-helix domain of resolvase protein</fullName>
    </submittedName>
</protein>
<evidence type="ECO:0000313" key="2">
    <source>
        <dbReference type="EMBL" id="ERJ11751.1"/>
    </source>
</evidence>
<keyword evidence="3" id="KW-1185">Reference proteome</keyword>
<dbReference type="eggNOG" id="COG5566">
    <property type="taxonomic scope" value="Bacteria"/>
</dbReference>
<dbReference type="InParanoid" id="F7PU70"/>
<dbReference type="PANTHER" id="PTHR37812">
    <property type="entry name" value="MU-LIKE PROPHAGE FLUMU PROTEIN C"/>
    <property type="match status" value="1"/>
</dbReference>
<dbReference type="InterPro" id="IPR014875">
    <property type="entry name" value="Mor_transcription_activator"/>
</dbReference>
<name>F7PU70_9MOLU</name>
<accession>F7PU70</accession>
<dbReference type="STRING" id="1033810.HLPCO_002234"/>
<dbReference type="InterPro" id="IPR052411">
    <property type="entry name" value="c-mor_Regulatory_Protein"/>
</dbReference>